<evidence type="ECO:0000256" key="1">
    <source>
        <dbReference type="SAM" id="MobiDB-lite"/>
    </source>
</evidence>
<name>A0AAD7X437_9APHY</name>
<evidence type="ECO:0000313" key="2">
    <source>
        <dbReference type="EMBL" id="KAJ8457579.1"/>
    </source>
</evidence>
<dbReference type="Proteomes" id="UP001215151">
    <property type="component" value="Unassembled WGS sequence"/>
</dbReference>
<reference evidence="2" key="1">
    <citation type="submission" date="2022-11" db="EMBL/GenBank/DDBJ databases">
        <title>Genome Sequence of Cubamyces cubensis.</title>
        <authorList>
            <person name="Buettner E."/>
        </authorList>
    </citation>
    <scope>NUCLEOTIDE SEQUENCE</scope>
    <source>
        <strain evidence="2">MPL-01</strain>
    </source>
</reference>
<accession>A0AAD7X437</accession>
<dbReference type="EMBL" id="JAPEVG010000546">
    <property type="protein sequence ID" value="KAJ8457579.1"/>
    <property type="molecule type" value="Genomic_DNA"/>
</dbReference>
<proteinExistence type="predicted"/>
<comment type="caution">
    <text evidence="2">The sequence shown here is derived from an EMBL/GenBank/DDBJ whole genome shotgun (WGS) entry which is preliminary data.</text>
</comment>
<evidence type="ECO:0000313" key="3">
    <source>
        <dbReference type="Proteomes" id="UP001215151"/>
    </source>
</evidence>
<organism evidence="2 3">
    <name type="scientific">Trametes cubensis</name>
    <dbReference type="NCBI Taxonomy" id="1111947"/>
    <lineage>
        <taxon>Eukaryota</taxon>
        <taxon>Fungi</taxon>
        <taxon>Dikarya</taxon>
        <taxon>Basidiomycota</taxon>
        <taxon>Agaricomycotina</taxon>
        <taxon>Agaricomycetes</taxon>
        <taxon>Polyporales</taxon>
        <taxon>Polyporaceae</taxon>
        <taxon>Trametes</taxon>
    </lineage>
</organism>
<feature type="region of interest" description="Disordered" evidence="1">
    <location>
        <begin position="69"/>
        <end position="105"/>
    </location>
</feature>
<keyword evidence="3" id="KW-1185">Reference proteome</keyword>
<feature type="compositionally biased region" description="Low complexity" evidence="1">
    <location>
        <begin position="69"/>
        <end position="79"/>
    </location>
</feature>
<sequence length="338" mass="38108">MANVFTSFHRALRPSLAGHLTRPCREALRVRAIHASPVALKKKQQGAAAEADDLFGEDDSDSLFSDDLFGQQQQQQQQQKPAHVDAAKSTDIPPHNPSVPAPRDYDRNARFEEIYQFAKSCIADKTEPARQVRTAAWHHLFSLATTPEQLERVAELFPKWRDARRTFRSSTPVNFARRCEELHCPQLALKVFGNHSKYGLDLTLEAARPILHSLHLEHPIQDTITLTALFGVYKLPPVSSDLVCSALLMTACFKHATEESLAVARALVPSLQQLLEKTEPATMAMRDEDHGKPADKEKRWLAWTLKKIENALKGQELDFAWLRQWRIASGYAGYTGLE</sequence>
<dbReference type="AlphaFoldDB" id="A0AAD7X437"/>
<protein>
    <submittedName>
        <fullName evidence="2">Uncharacterized protein</fullName>
    </submittedName>
</protein>
<gene>
    <name evidence="2" type="ORF">ONZ51_g11448</name>
</gene>